<dbReference type="EMBL" id="CP000909">
    <property type="protein sequence ID" value="ABY35919.1"/>
    <property type="molecule type" value="Genomic_DNA"/>
</dbReference>
<dbReference type="PATRIC" id="fig|324602.8.peg.3059"/>
<name>A9WJL5_CHLAA</name>
<dbReference type="RefSeq" id="WP_012258572.1">
    <property type="nucleotide sequence ID" value="NC_010175.1"/>
</dbReference>
<protein>
    <submittedName>
        <fullName evidence="4">Regulatory protein TetR</fullName>
    </submittedName>
</protein>
<evidence type="ECO:0000313" key="5">
    <source>
        <dbReference type="Proteomes" id="UP000002008"/>
    </source>
</evidence>
<dbReference type="InterPro" id="IPR009057">
    <property type="entry name" value="Homeodomain-like_sf"/>
</dbReference>
<dbReference type="GO" id="GO:0006355">
    <property type="term" value="P:regulation of DNA-templated transcription"/>
    <property type="evidence" value="ECO:0000318"/>
    <property type="project" value="GO_Central"/>
</dbReference>
<keyword evidence="6" id="KW-0002">3D-structure</keyword>
<accession>A9WJL5</accession>
<dbReference type="PANTHER" id="PTHR30055:SF233">
    <property type="entry name" value="REGULATORY PROTEIN TETR"/>
    <property type="match status" value="1"/>
</dbReference>
<dbReference type="InterPro" id="IPR001647">
    <property type="entry name" value="HTH_TetR"/>
</dbReference>
<dbReference type="Proteomes" id="UP000002008">
    <property type="component" value="Chromosome"/>
</dbReference>
<dbReference type="InterPro" id="IPR049488">
    <property type="entry name" value="TM_1030-like_C"/>
</dbReference>
<dbReference type="Pfam" id="PF00440">
    <property type="entry name" value="TetR_N"/>
    <property type="match status" value="1"/>
</dbReference>
<dbReference type="AlphaFoldDB" id="A9WJL5"/>
<dbReference type="InterPro" id="IPR036271">
    <property type="entry name" value="Tet_transcr_reg_TetR-rel_C_sf"/>
</dbReference>
<dbReference type="SMR" id="A9WJL5"/>
<dbReference type="SUPFAM" id="SSF46689">
    <property type="entry name" value="Homeodomain-like"/>
    <property type="match status" value="1"/>
</dbReference>
<dbReference type="eggNOG" id="COG1309">
    <property type="taxonomic scope" value="Bacteria"/>
</dbReference>
<reference evidence="6" key="1">
    <citation type="submission" date="2010-06" db="PDB data bank">
        <title>Crystal structure of a TetR family transcriptional regulator (Caur_2714) from CHLOROFLEXUS AURANTIACUS J-10-FL at 2.56 A resolution.</title>
        <authorList>
            <consortium name="Joint Center for Structural Genomics (JCSG)"/>
        </authorList>
    </citation>
    <scope>X-RAY CRYSTALLOGRAPHY (2.56 ANGSTROMS)</scope>
</reference>
<evidence type="ECO:0000256" key="2">
    <source>
        <dbReference type="PROSITE-ProRule" id="PRU00335"/>
    </source>
</evidence>
<gene>
    <name evidence="4" type="ordered locus">Caur_2714</name>
</gene>
<keyword evidence="1 2" id="KW-0238">DNA-binding</keyword>
<dbReference type="SUPFAM" id="SSF48498">
    <property type="entry name" value="Tetracyclin repressor-like, C-terminal domain"/>
    <property type="match status" value="1"/>
</dbReference>
<dbReference type="PDB" id="3NRG">
    <property type="method" value="X-ray"/>
    <property type="resolution" value="2.56 A"/>
    <property type="chains" value="A/B/C/D/E=1-216"/>
</dbReference>
<dbReference type="GO" id="GO:0000976">
    <property type="term" value="F:transcription cis-regulatory region binding"/>
    <property type="evidence" value="ECO:0000318"/>
    <property type="project" value="GO_Central"/>
</dbReference>
<dbReference type="Gene3D" id="1.10.357.10">
    <property type="entry name" value="Tetracycline Repressor, domain 2"/>
    <property type="match status" value="1"/>
</dbReference>
<dbReference type="GO" id="GO:0003700">
    <property type="term" value="F:DNA-binding transcription factor activity"/>
    <property type="evidence" value="ECO:0000318"/>
    <property type="project" value="GO_Central"/>
</dbReference>
<evidence type="ECO:0007829" key="6">
    <source>
        <dbReference type="PDB" id="3NRG"/>
    </source>
</evidence>
<dbReference type="PROSITE" id="PS50977">
    <property type="entry name" value="HTH_TETR_2"/>
    <property type="match status" value="1"/>
</dbReference>
<reference evidence="5" key="2">
    <citation type="journal article" date="2011" name="BMC Genomics">
        <title>Complete genome sequence of the filamentous anoxygenic phototrophic bacterium Chloroflexus aurantiacus.</title>
        <authorList>
            <person name="Tang K.H."/>
            <person name="Barry K."/>
            <person name="Chertkov O."/>
            <person name="Dalin E."/>
            <person name="Han C.S."/>
            <person name="Hauser L.J."/>
            <person name="Honchak B.M."/>
            <person name="Karbach L.E."/>
            <person name="Land M.L."/>
            <person name="Lapidus A."/>
            <person name="Larimer F.W."/>
            <person name="Mikhailova N."/>
            <person name="Pitluck S."/>
            <person name="Pierson B.K."/>
            <person name="Blankenship R.E."/>
        </authorList>
    </citation>
    <scope>NUCLEOTIDE SEQUENCE [LARGE SCALE GENOMIC DNA]</scope>
    <source>
        <strain evidence="5">ATCC 29366 / DSM 635 / J-10-fl</strain>
    </source>
</reference>
<dbReference type="EnsemblBacteria" id="ABY35919">
    <property type="protein sequence ID" value="ABY35919"/>
    <property type="gene ID" value="Caur_2714"/>
</dbReference>
<dbReference type="PDBsum" id="3NRG"/>
<keyword evidence="5" id="KW-1185">Reference proteome</keyword>
<dbReference type="PANTHER" id="PTHR30055">
    <property type="entry name" value="HTH-TYPE TRANSCRIPTIONAL REGULATOR RUTR"/>
    <property type="match status" value="1"/>
</dbReference>
<evidence type="ECO:0000259" key="3">
    <source>
        <dbReference type="PROSITE" id="PS50977"/>
    </source>
</evidence>
<proteinExistence type="evidence at protein level"/>
<evidence type="ECO:0000256" key="1">
    <source>
        <dbReference type="ARBA" id="ARBA00023125"/>
    </source>
</evidence>
<dbReference type="InParanoid" id="A9WJL5"/>
<evidence type="ECO:0000313" key="4">
    <source>
        <dbReference type="EMBL" id="ABY35919.1"/>
    </source>
</evidence>
<feature type="domain" description="HTH tetR-type" evidence="3">
    <location>
        <begin position="11"/>
        <end position="71"/>
    </location>
</feature>
<dbReference type="KEGG" id="cau:Caur_2714"/>
<dbReference type="EvolutionaryTrace" id="A9WJL5"/>
<dbReference type="STRING" id="324602.Caur_2714"/>
<dbReference type="InterPro" id="IPR050109">
    <property type="entry name" value="HTH-type_TetR-like_transc_reg"/>
</dbReference>
<organism evidence="4 5">
    <name type="scientific">Chloroflexus aurantiacus (strain ATCC 29366 / DSM 635 / J-10-fl)</name>
    <dbReference type="NCBI Taxonomy" id="324602"/>
    <lineage>
        <taxon>Bacteria</taxon>
        <taxon>Bacillati</taxon>
        <taxon>Chloroflexota</taxon>
        <taxon>Chloroflexia</taxon>
        <taxon>Chloroflexales</taxon>
        <taxon>Chloroflexineae</taxon>
        <taxon>Chloroflexaceae</taxon>
        <taxon>Chloroflexus</taxon>
    </lineage>
</organism>
<sequence length="216" mass="24782">MPTETFFNLPEEKRSRLIDVLLDEFAQNDYDSVSINRITERAGIAKGSFYQYFADKKDCYLYLIQLGIEQKTAFLRQTPPASTTDMFAYLRWLLDVGIQFQFHNPRLAQIAYKALYDDVPLPAETMQVIRHGSFAYFKQLVEQGIADGSLVPDLDADTAAFVLNVVFTELGNHLIERFAVNPAELLREGGIVLLQPAMRRVIEQVIDILERGMRRR</sequence>
<dbReference type="Pfam" id="PF21256">
    <property type="entry name" value="TetR_C_5-like"/>
    <property type="match status" value="1"/>
</dbReference>
<feature type="DNA-binding region" description="H-T-H motif" evidence="2">
    <location>
        <begin position="34"/>
        <end position="53"/>
    </location>
</feature>
<dbReference type="HOGENOM" id="CLU_069356_45_1_0"/>